<name>A0AAD9IN68_PROWI</name>
<accession>A0AAD9IN68</accession>
<proteinExistence type="predicted"/>
<dbReference type="GO" id="GO:0035556">
    <property type="term" value="P:intracellular signal transduction"/>
    <property type="evidence" value="ECO:0007669"/>
    <property type="project" value="TreeGrafter"/>
</dbReference>
<dbReference type="GO" id="GO:0005737">
    <property type="term" value="C:cytoplasm"/>
    <property type="evidence" value="ECO:0007669"/>
    <property type="project" value="TreeGrafter"/>
</dbReference>
<evidence type="ECO:0000256" key="1">
    <source>
        <dbReference type="ARBA" id="ARBA00022741"/>
    </source>
</evidence>
<dbReference type="InterPro" id="IPR011009">
    <property type="entry name" value="Kinase-like_dom_sf"/>
</dbReference>
<dbReference type="Proteomes" id="UP001255856">
    <property type="component" value="Unassembled WGS sequence"/>
</dbReference>
<keyword evidence="1" id="KW-0547">Nucleotide-binding</keyword>
<protein>
    <recommendedName>
        <fullName evidence="4">Protein kinase domain-containing protein</fullName>
    </recommendedName>
</protein>
<dbReference type="EMBL" id="JASFZW010000003">
    <property type="protein sequence ID" value="KAK2079447.1"/>
    <property type="molecule type" value="Genomic_DNA"/>
</dbReference>
<dbReference type="GO" id="GO:0005524">
    <property type="term" value="F:ATP binding"/>
    <property type="evidence" value="ECO:0007669"/>
    <property type="project" value="UniProtKB-KW"/>
</dbReference>
<dbReference type="SUPFAM" id="SSF56112">
    <property type="entry name" value="Protein kinase-like (PK-like)"/>
    <property type="match status" value="1"/>
</dbReference>
<sequence length="399" mass="43033">MSLSPERESMELRGSAEGGGMSAPCPFLGHKNYEPVEEHAWPCVGQVWLARRVQEGDLVLIKLIERGPSVSSYLRSELVLHSRCAGHPYILQLRDVFLTDVHLALVLEYATEGDVAQLVLREGALAEPRARALFRQMLAATATLHAMGASKREARLECKLLAREGGELVVKVQDFAYSKTEQINSDPNSALGSLPYTAPEVLNNTATEGEPVDVWGLGVSLYRMATGRFPFESAATPAAGAPSSVPTRDGMQRVLSRIASAEYDAPAGASPELRELLGGMLERLPARRAALAEVAAHPWVVAGGAGAFAPPPVAAPRWSERELQALVDEASRRAHLGHSDLEALADEVLDEEEMDDLLDELELDEEGQLLSAAMDDEQAAHEYDDEGQAAELAPPHALA</sequence>
<evidence type="ECO:0000256" key="3">
    <source>
        <dbReference type="SAM" id="MobiDB-lite"/>
    </source>
</evidence>
<dbReference type="PROSITE" id="PS50011">
    <property type="entry name" value="PROTEIN_KINASE_DOM"/>
    <property type="match status" value="1"/>
</dbReference>
<evidence type="ECO:0000313" key="5">
    <source>
        <dbReference type="EMBL" id="KAK2079447.1"/>
    </source>
</evidence>
<comment type="caution">
    <text evidence="5">The sequence shown here is derived from an EMBL/GenBank/DDBJ whole genome shotgun (WGS) entry which is preliminary data.</text>
</comment>
<dbReference type="AlphaFoldDB" id="A0AAD9IN68"/>
<evidence type="ECO:0000259" key="4">
    <source>
        <dbReference type="PROSITE" id="PS50011"/>
    </source>
</evidence>
<dbReference type="GO" id="GO:0004674">
    <property type="term" value="F:protein serine/threonine kinase activity"/>
    <property type="evidence" value="ECO:0007669"/>
    <property type="project" value="TreeGrafter"/>
</dbReference>
<dbReference type="PANTHER" id="PTHR24346">
    <property type="entry name" value="MAP/MICROTUBULE AFFINITY-REGULATING KINASE"/>
    <property type="match status" value="1"/>
</dbReference>
<organism evidence="5 6">
    <name type="scientific">Prototheca wickerhamii</name>
    <dbReference type="NCBI Taxonomy" id="3111"/>
    <lineage>
        <taxon>Eukaryota</taxon>
        <taxon>Viridiplantae</taxon>
        <taxon>Chlorophyta</taxon>
        <taxon>core chlorophytes</taxon>
        <taxon>Trebouxiophyceae</taxon>
        <taxon>Chlorellales</taxon>
        <taxon>Chlorellaceae</taxon>
        <taxon>Prototheca</taxon>
    </lineage>
</organism>
<gene>
    <name evidence="5" type="ORF">QBZ16_003139</name>
</gene>
<dbReference type="SMART" id="SM00220">
    <property type="entry name" value="S_TKc"/>
    <property type="match status" value="1"/>
</dbReference>
<reference evidence="5" key="1">
    <citation type="submission" date="2021-01" db="EMBL/GenBank/DDBJ databases">
        <authorList>
            <person name="Eckstrom K.M.E."/>
        </authorList>
    </citation>
    <scope>NUCLEOTIDE SEQUENCE</scope>
    <source>
        <strain evidence="5">UVCC 0001</strain>
    </source>
</reference>
<evidence type="ECO:0000256" key="2">
    <source>
        <dbReference type="ARBA" id="ARBA00022840"/>
    </source>
</evidence>
<feature type="domain" description="Protein kinase" evidence="4">
    <location>
        <begin position="33"/>
        <end position="300"/>
    </location>
</feature>
<evidence type="ECO:0000313" key="6">
    <source>
        <dbReference type="Proteomes" id="UP001255856"/>
    </source>
</evidence>
<dbReference type="Gene3D" id="1.10.510.10">
    <property type="entry name" value="Transferase(Phosphotransferase) domain 1"/>
    <property type="match status" value="1"/>
</dbReference>
<keyword evidence="6" id="KW-1185">Reference proteome</keyword>
<dbReference type="InterPro" id="IPR000719">
    <property type="entry name" value="Prot_kinase_dom"/>
</dbReference>
<dbReference type="PANTHER" id="PTHR24346:SF92">
    <property type="entry name" value="SNF1-RELATED PROTEIN KINASE 2.6"/>
    <property type="match status" value="1"/>
</dbReference>
<feature type="region of interest" description="Disordered" evidence="3">
    <location>
        <begin position="373"/>
        <end position="399"/>
    </location>
</feature>
<dbReference type="Pfam" id="PF00069">
    <property type="entry name" value="Pkinase"/>
    <property type="match status" value="1"/>
</dbReference>
<keyword evidence="2" id="KW-0067">ATP-binding</keyword>